<accession>A0A2P2ITG2</accession>
<dbReference type="AlphaFoldDB" id="A0A2P2ITG2"/>
<sequence>MLRKRVESNTSAHLCILLN</sequence>
<name>A0A2P2ITG2_RHIMU</name>
<reference evidence="1" key="1">
    <citation type="submission" date="2018-02" db="EMBL/GenBank/DDBJ databases">
        <title>Rhizophora mucronata_Transcriptome.</title>
        <authorList>
            <person name="Meera S.P."/>
            <person name="Sreeshan A."/>
            <person name="Augustine A."/>
        </authorList>
    </citation>
    <scope>NUCLEOTIDE SEQUENCE</scope>
    <source>
        <tissue evidence="1">Leaf</tissue>
    </source>
</reference>
<proteinExistence type="predicted"/>
<protein>
    <submittedName>
        <fullName evidence="1">Uncharacterized protein</fullName>
    </submittedName>
</protein>
<dbReference type="EMBL" id="GGEC01004062">
    <property type="protein sequence ID" value="MBW84545.1"/>
    <property type="molecule type" value="Transcribed_RNA"/>
</dbReference>
<evidence type="ECO:0000313" key="1">
    <source>
        <dbReference type="EMBL" id="MBW84545.1"/>
    </source>
</evidence>
<organism evidence="1">
    <name type="scientific">Rhizophora mucronata</name>
    <name type="common">Asiatic mangrove</name>
    <dbReference type="NCBI Taxonomy" id="61149"/>
    <lineage>
        <taxon>Eukaryota</taxon>
        <taxon>Viridiplantae</taxon>
        <taxon>Streptophyta</taxon>
        <taxon>Embryophyta</taxon>
        <taxon>Tracheophyta</taxon>
        <taxon>Spermatophyta</taxon>
        <taxon>Magnoliopsida</taxon>
        <taxon>eudicotyledons</taxon>
        <taxon>Gunneridae</taxon>
        <taxon>Pentapetalae</taxon>
        <taxon>rosids</taxon>
        <taxon>fabids</taxon>
        <taxon>Malpighiales</taxon>
        <taxon>Rhizophoraceae</taxon>
        <taxon>Rhizophora</taxon>
    </lineage>
</organism>